<dbReference type="AlphaFoldDB" id="A0A392PS11"/>
<keyword evidence="2" id="KW-1185">Reference proteome</keyword>
<evidence type="ECO:0000313" key="1">
    <source>
        <dbReference type="EMBL" id="MCI14472.1"/>
    </source>
</evidence>
<accession>A0A392PS11</accession>
<dbReference type="EMBL" id="LXQA010092586">
    <property type="protein sequence ID" value="MCI14472.1"/>
    <property type="molecule type" value="Genomic_DNA"/>
</dbReference>
<reference evidence="1 2" key="1">
    <citation type="journal article" date="2018" name="Front. Plant Sci.">
        <title>Red Clover (Trifolium pratense) and Zigzag Clover (T. medium) - A Picture of Genomic Similarities and Differences.</title>
        <authorList>
            <person name="Dluhosova J."/>
            <person name="Istvanek J."/>
            <person name="Nedelnik J."/>
            <person name="Repkova J."/>
        </authorList>
    </citation>
    <scope>NUCLEOTIDE SEQUENCE [LARGE SCALE GENOMIC DNA]</scope>
    <source>
        <strain evidence="2">cv. 10/8</strain>
        <tissue evidence="1">Leaf</tissue>
    </source>
</reference>
<feature type="non-terminal residue" evidence="1">
    <location>
        <position position="1"/>
    </location>
</feature>
<sequence>VILDLMDFGLKSKDFESELMDKRGKLESEENQMLPPWLSEQSVAKRDKVILLG</sequence>
<protein>
    <submittedName>
        <fullName evidence="1">Uncharacterized protein</fullName>
    </submittedName>
</protein>
<organism evidence="1 2">
    <name type="scientific">Trifolium medium</name>
    <dbReference type="NCBI Taxonomy" id="97028"/>
    <lineage>
        <taxon>Eukaryota</taxon>
        <taxon>Viridiplantae</taxon>
        <taxon>Streptophyta</taxon>
        <taxon>Embryophyta</taxon>
        <taxon>Tracheophyta</taxon>
        <taxon>Spermatophyta</taxon>
        <taxon>Magnoliopsida</taxon>
        <taxon>eudicotyledons</taxon>
        <taxon>Gunneridae</taxon>
        <taxon>Pentapetalae</taxon>
        <taxon>rosids</taxon>
        <taxon>fabids</taxon>
        <taxon>Fabales</taxon>
        <taxon>Fabaceae</taxon>
        <taxon>Papilionoideae</taxon>
        <taxon>50 kb inversion clade</taxon>
        <taxon>NPAAA clade</taxon>
        <taxon>Hologalegina</taxon>
        <taxon>IRL clade</taxon>
        <taxon>Trifolieae</taxon>
        <taxon>Trifolium</taxon>
    </lineage>
</organism>
<evidence type="ECO:0000313" key="2">
    <source>
        <dbReference type="Proteomes" id="UP000265520"/>
    </source>
</evidence>
<name>A0A392PS11_9FABA</name>
<comment type="caution">
    <text evidence="1">The sequence shown here is derived from an EMBL/GenBank/DDBJ whole genome shotgun (WGS) entry which is preliminary data.</text>
</comment>
<dbReference type="Proteomes" id="UP000265520">
    <property type="component" value="Unassembled WGS sequence"/>
</dbReference>
<proteinExistence type="predicted"/>